<dbReference type="Proteomes" id="UP001164743">
    <property type="component" value="Chromosome 3A"/>
</dbReference>
<sequence>MDEPNPLYNFATFRTAGQPTFTRDWPPSTTSNWGSNRQESQVNIPSKFLSHQPCEQDRGAILRPTRVGDFVQQDNMRRTNSNPIGFRPYINPQSIPRPRKLIKLAGGITEHEEQPSSSFETDHTNIINQMPPNLNSSPSPMLAPSRFINAANNQDMMSVGEGRSERSTACRFSASIPHQFTNDNPHHLPINDQGLAVTHPRKVTNYETRRDAREEEVPNYAEDKSADLLEFDKTVFACSEANFKDETNLLSISDMFGVLNANKLVMSEQQFITHFHRYFNKNCSTGKPPPKNFNLDLNAKPESVSAHRRRDQIKALSIILQDREWWYRHWEKKTGIKIKSLANDMNNSPSPQMLAILTTYLFYVEMISTLVPREQDVGDTTGSQLKEAVNFFKALFLPESTSVATQIRARTALDPQEIKERAPSTKRSTNFYAGLWMLLAEWMRLYRTELFNALKEDGKTIRTTQNFFNTVFRYTVENLGNRLKGK</sequence>
<evidence type="ECO:0000256" key="1">
    <source>
        <dbReference type="SAM" id="MobiDB-lite"/>
    </source>
</evidence>
<dbReference type="RefSeq" id="XP_053018976.1">
    <property type="nucleotide sequence ID" value="XM_053167794.1"/>
</dbReference>
<name>A0ABY7CDX5_9BASI</name>
<organism evidence="2 3">
    <name type="scientific">Puccinia triticina</name>
    <dbReference type="NCBI Taxonomy" id="208348"/>
    <lineage>
        <taxon>Eukaryota</taxon>
        <taxon>Fungi</taxon>
        <taxon>Dikarya</taxon>
        <taxon>Basidiomycota</taxon>
        <taxon>Pucciniomycotina</taxon>
        <taxon>Pucciniomycetes</taxon>
        <taxon>Pucciniales</taxon>
        <taxon>Pucciniaceae</taxon>
        <taxon>Puccinia</taxon>
    </lineage>
</organism>
<gene>
    <name evidence="2" type="ORF">PtA15_3A791</name>
</gene>
<dbReference type="EMBL" id="CP110423">
    <property type="protein sequence ID" value="WAQ83421.1"/>
    <property type="molecule type" value="Genomic_DNA"/>
</dbReference>
<accession>A0ABY7CDX5</accession>
<reference evidence="2" key="1">
    <citation type="submission" date="2022-10" db="EMBL/GenBank/DDBJ databases">
        <title>Puccinia triticina Genome sequencing and assembly.</title>
        <authorList>
            <person name="Li C."/>
        </authorList>
    </citation>
    <scope>NUCLEOTIDE SEQUENCE</scope>
    <source>
        <strain evidence="2">Pt15</strain>
    </source>
</reference>
<feature type="region of interest" description="Disordered" evidence="1">
    <location>
        <begin position="18"/>
        <end position="39"/>
    </location>
</feature>
<keyword evidence="3" id="KW-1185">Reference proteome</keyword>
<protein>
    <submittedName>
        <fullName evidence="2">Uncharacterized protein</fullName>
    </submittedName>
</protein>
<proteinExistence type="predicted"/>
<dbReference type="GeneID" id="77808689"/>
<evidence type="ECO:0000313" key="3">
    <source>
        <dbReference type="Proteomes" id="UP001164743"/>
    </source>
</evidence>
<evidence type="ECO:0000313" key="2">
    <source>
        <dbReference type="EMBL" id="WAQ83421.1"/>
    </source>
</evidence>